<dbReference type="SMART" id="SM00448">
    <property type="entry name" value="REC"/>
    <property type="match status" value="1"/>
</dbReference>
<dbReference type="PROSITE" id="PS50110">
    <property type="entry name" value="RESPONSE_REGULATORY"/>
    <property type="match status" value="1"/>
</dbReference>
<comment type="caution">
    <text evidence="9">The sequence shown here is derived from an EMBL/GenBank/DDBJ whole genome shotgun (WGS) entry which is preliminary data.</text>
</comment>
<dbReference type="Pfam" id="PF00072">
    <property type="entry name" value="Response_reg"/>
    <property type="match status" value="1"/>
</dbReference>
<dbReference type="CDD" id="cd00082">
    <property type="entry name" value="HisKA"/>
    <property type="match status" value="1"/>
</dbReference>
<dbReference type="Gene3D" id="1.10.287.130">
    <property type="match status" value="1"/>
</dbReference>
<evidence type="ECO:0000256" key="2">
    <source>
        <dbReference type="ARBA" id="ARBA00012438"/>
    </source>
</evidence>
<keyword evidence="6" id="KW-0802">TPR repeat</keyword>
<dbReference type="Pfam" id="PF02518">
    <property type="entry name" value="HATPase_c"/>
    <property type="match status" value="1"/>
</dbReference>
<feature type="domain" description="Response regulatory" evidence="8">
    <location>
        <begin position="616"/>
        <end position="732"/>
    </location>
</feature>
<protein>
    <recommendedName>
        <fullName evidence="2">histidine kinase</fullName>
        <ecNumber evidence="2">2.7.13.3</ecNumber>
    </recommendedName>
</protein>
<keyword evidence="10" id="KW-1185">Reference proteome</keyword>
<dbReference type="SMART" id="SM00388">
    <property type="entry name" value="HisKA"/>
    <property type="match status" value="1"/>
</dbReference>
<evidence type="ECO:0000256" key="5">
    <source>
        <dbReference type="PROSITE-ProRule" id="PRU00169"/>
    </source>
</evidence>
<accession>A0A179DCH1</accession>
<dbReference type="Proteomes" id="UP000078459">
    <property type="component" value="Unassembled WGS sequence"/>
</dbReference>
<dbReference type="InterPro" id="IPR011990">
    <property type="entry name" value="TPR-like_helical_dom_sf"/>
</dbReference>
<reference evidence="9 10" key="2">
    <citation type="submission" date="2016-06" db="EMBL/GenBank/DDBJ databases">
        <title>Pedobacter psychrophilus sp. nov., isolated from Antarctic fragmentary rock.</title>
        <authorList>
            <person name="Svec P."/>
        </authorList>
    </citation>
    <scope>NUCLEOTIDE SEQUENCE [LARGE SCALE GENOMIC DNA]</scope>
    <source>
        <strain evidence="9 10">CCM 8644</strain>
    </source>
</reference>
<evidence type="ECO:0000256" key="6">
    <source>
        <dbReference type="PROSITE-ProRule" id="PRU00339"/>
    </source>
</evidence>
<keyword evidence="4" id="KW-0902">Two-component regulatory system</keyword>
<evidence type="ECO:0000313" key="9">
    <source>
        <dbReference type="EMBL" id="OAQ38229.1"/>
    </source>
</evidence>
<dbReference type="Pfam" id="PF00512">
    <property type="entry name" value="HisKA"/>
    <property type="match status" value="1"/>
</dbReference>
<name>A0A179DCH1_9SPHI</name>
<dbReference type="PANTHER" id="PTHR45339:SF1">
    <property type="entry name" value="HYBRID SIGNAL TRANSDUCTION HISTIDINE KINASE J"/>
    <property type="match status" value="1"/>
</dbReference>
<feature type="domain" description="Histidine kinase" evidence="7">
    <location>
        <begin position="377"/>
        <end position="597"/>
    </location>
</feature>
<dbReference type="PRINTS" id="PR00344">
    <property type="entry name" value="BCTRLSENSOR"/>
</dbReference>
<dbReference type="SUPFAM" id="SSF52172">
    <property type="entry name" value="CheY-like"/>
    <property type="match status" value="1"/>
</dbReference>
<evidence type="ECO:0000259" key="7">
    <source>
        <dbReference type="PROSITE" id="PS50109"/>
    </source>
</evidence>
<gene>
    <name evidence="9" type="ORF">A5893_15645</name>
</gene>
<dbReference type="EC" id="2.7.13.3" evidence="2"/>
<dbReference type="InterPro" id="IPR001789">
    <property type="entry name" value="Sig_transdc_resp-reg_receiver"/>
</dbReference>
<dbReference type="EMBL" id="LWHJ01000031">
    <property type="protein sequence ID" value="OAQ38229.1"/>
    <property type="molecule type" value="Genomic_DNA"/>
</dbReference>
<evidence type="ECO:0000256" key="1">
    <source>
        <dbReference type="ARBA" id="ARBA00000085"/>
    </source>
</evidence>
<dbReference type="Pfam" id="PF13424">
    <property type="entry name" value="TPR_12"/>
    <property type="match status" value="1"/>
</dbReference>
<dbReference type="InterPro" id="IPR003594">
    <property type="entry name" value="HATPase_dom"/>
</dbReference>
<dbReference type="SUPFAM" id="SSF47384">
    <property type="entry name" value="Homodimeric domain of signal transducing histidine kinase"/>
    <property type="match status" value="1"/>
</dbReference>
<dbReference type="InterPro" id="IPR019734">
    <property type="entry name" value="TPR_rpt"/>
</dbReference>
<dbReference type="Gene3D" id="3.40.50.2300">
    <property type="match status" value="1"/>
</dbReference>
<dbReference type="CDD" id="cd17546">
    <property type="entry name" value="REC_hyHK_CKI1_RcsC-like"/>
    <property type="match status" value="1"/>
</dbReference>
<dbReference type="PROSITE" id="PS50109">
    <property type="entry name" value="HIS_KIN"/>
    <property type="match status" value="1"/>
</dbReference>
<dbReference type="SMART" id="SM00028">
    <property type="entry name" value="TPR"/>
    <property type="match status" value="6"/>
</dbReference>
<evidence type="ECO:0000313" key="10">
    <source>
        <dbReference type="Proteomes" id="UP000078459"/>
    </source>
</evidence>
<dbReference type="AlphaFoldDB" id="A0A179DCH1"/>
<proteinExistence type="predicted"/>
<dbReference type="SUPFAM" id="SSF55874">
    <property type="entry name" value="ATPase domain of HSP90 chaperone/DNA topoisomerase II/histidine kinase"/>
    <property type="match status" value="1"/>
</dbReference>
<dbReference type="FunFam" id="3.30.565.10:FF:000010">
    <property type="entry name" value="Sensor histidine kinase RcsC"/>
    <property type="match status" value="1"/>
</dbReference>
<dbReference type="Gene3D" id="3.30.565.10">
    <property type="entry name" value="Histidine kinase-like ATPase, C-terminal domain"/>
    <property type="match status" value="1"/>
</dbReference>
<dbReference type="PROSITE" id="PS50005">
    <property type="entry name" value="TPR"/>
    <property type="match status" value="2"/>
</dbReference>
<dbReference type="STRING" id="1826909.A5893_15645"/>
<dbReference type="SMART" id="SM00387">
    <property type="entry name" value="HATPase_c"/>
    <property type="match status" value="1"/>
</dbReference>
<dbReference type="PANTHER" id="PTHR45339">
    <property type="entry name" value="HYBRID SIGNAL TRANSDUCTION HISTIDINE KINASE J"/>
    <property type="match status" value="1"/>
</dbReference>
<dbReference type="InterPro" id="IPR003661">
    <property type="entry name" value="HisK_dim/P_dom"/>
</dbReference>
<evidence type="ECO:0000259" key="8">
    <source>
        <dbReference type="PROSITE" id="PS50110"/>
    </source>
</evidence>
<dbReference type="InterPro" id="IPR036890">
    <property type="entry name" value="HATPase_C_sf"/>
</dbReference>
<dbReference type="CDD" id="cd16922">
    <property type="entry name" value="HATPase_EvgS-ArcB-TorS-like"/>
    <property type="match status" value="1"/>
</dbReference>
<dbReference type="GO" id="GO:0000155">
    <property type="term" value="F:phosphorelay sensor kinase activity"/>
    <property type="evidence" value="ECO:0007669"/>
    <property type="project" value="InterPro"/>
</dbReference>
<dbReference type="Gene3D" id="1.25.40.10">
    <property type="entry name" value="Tetratricopeptide repeat domain"/>
    <property type="match status" value="1"/>
</dbReference>
<feature type="repeat" description="TPR" evidence="6">
    <location>
        <begin position="250"/>
        <end position="283"/>
    </location>
</feature>
<dbReference type="InterPro" id="IPR004358">
    <property type="entry name" value="Sig_transdc_His_kin-like_C"/>
</dbReference>
<dbReference type="InterPro" id="IPR036097">
    <property type="entry name" value="HisK_dim/P_sf"/>
</dbReference>
<dbReference type="InterPro" id="IPR005467">
    <property type="entry name" value="His_kinase_dom"/>
</dbReference>
<evidence type="ECO:0000256" key="4">
    <source>
        <dbReference type="ARBA" id="ARBA00023012"/>
    </source>
</evidence>
<dbReference type="SUPFAM" id="SSF48452">
    <property type="entry name" value="TPR-like"/>
    <property type="match status" value="2"/>
</dbReference>
<organism evidence="9 10">
    <name type="scientific">Pedobacter psychrophilus</name>
    <dbReference type="NCBI Taxonomy" id="1826909"/>
    <lineage>
        <taxon>Bacteria</taxon>
        <taxon>Pseudomonadati</taxon>
        <taxon>Bacteroidota</taxon>
        <taxon>Sphingobacteriia</taxon>
        <taxon>Sphingobacteriales</taxon>
        <taxon>Sphingobacteriaceae</taxon>
        <taxon>Pedobacter</taxon>
    </lineage>
</organism>
<dbReference type="OrthoDB" id="4457677at2"/>
<comment type="catalytic activity">
    <reaction evidence="1">
        <text>ATP + protein L-histidine = ADP + protein N-phospho-L-histidine.</text>
        <dbReference type="EC" id="2.7.13.3"/>
    </reaction>
</comment>
<reference evidence="9 10" key="1">
    <citation type="submission" date="2016-04" db="EMBL/GenBank/DDBJ databases">
        <authorList>
            <person name="Evans L.H."/>
            <person name="Alamgir A."/>
            <person name="Owens N."/>
            <person name="Weber N.D."/>
            <person name="Virtaneva K."/>
            <person name="Barbian K."/>
            <person name="Babar A."/>
            <person name="Rosenke K."/>
        </authorList>
    </citation>
    <scope>NUCLEOTIDE SEQUENCE [LARGE SCALE GENOMIC DNA]</scope>
    <source>
        <strain evidence="9 10">CCM 8644</strain>
    </source>
</reference>
<feature type="modified residue" description="4-aspartylphosphate" evidence="5">
    <location>
        <position position="665"/>
    </location>
</feature>
<dbReference type="RefSeq" id="WP_068823621.1">
    <property type="nucleotide sequence ID" value="NZ_LWHJ01000031.1"/>
</dbReference>
<sequence length="737" mass="83660">MDNNILIINEVKKLLKDSYACRIYDLKQSIRLSSKALAISKILNDQFLIGKSLNQLSLFYMISGSYKQAMSMAKKSILVFKLLEDENGLADASYNIASIHYKTDNYHLGLINLMDCLTVYQKNNDYFNQARVHKSLGTIYEYFGDEGNAISSYKKAIVASNKINNKSLLSNVYNPLSGIYLKQSKVDKAFKLIDKSIELKNQNGDIRGLAFAIYGRAKIYTFTGDYELAEKDFKTSIEIHIKSGEKLGLGMAYQKLGLLYLKWGKLKEAKETLLEAIRIGETYNTMIIKFKSNFLLYQIAKQENKRLDALYYLELYLSQKEKVINTQTLQIIKSYDLITKMKSLEKDEQLRKEKAVILEKKDIAEQSARIKQDFLSTMSHEIRTPLNAITTISTILSEKYIGDDKNLIDSLNAASVNLLLIINDILDFTKLDHGKVVIDLRPKDLKTILKRTITTYELDAKQKNIKLNLEVDDQIKGWYELDETKLSQVLNNLISNGIKFTDKGSVTLKVSKIKELGEKDSISFEVSDTGAGISEDFYDKIFETFSQPKSITTKKHVGTGLGLAIVKKIIAIYGSKITFKSKVGIGTKFQFTLQLKRDALVHELPAQEQDHLKGKRILLSEDNQINAMVAMKVLSNWGINTDHAINGIEAVEKAKLVAYDFILMDIHMPELNGFDATKQIREDKNINQFTPIFALTADITAESREENSSHFNGFLSKPIEIKKLYQTLTDFNSKLVV</sequence>
<keyword evidence="3 5" id="KW-0597">Phosphoprotein</keyword>
<feature type="repeat" description="TPR" evidence="6">
    <location>
        <begin position="170"/>
        <end position="203"/>
    </location>
</feature>
<dbReference type="InterPro" id="IPR011006">
    <property type="entry name" value="CheY-like_superfamily"/>
</dbReference>
<evidence type="ECO:0000256" key="3">
    <source>
        <dbReference type="ARBA" id="ARBA00022553"/>
    </source>
</evidence>